<dbReference type="AlphaFoldDB" id="A0A4P6JQN8"/>
<accession>A0A4P6JQN8</accession>
<dbReference type="Proteomes" id="UP000290365">
    <property type="component" value="Chromosome"/>
</dbReference>
<dbReference type="KEGG" id="kbs:EPA93_16425"/>
<name>A0A4P6JQN8_KTERU</name>
<dbReference type="RefSeq" id="WP_129888546.1">
    <property type="nucleotide sequence ID" value="NZ_CP035758.1"/>
</dbReference>
<evidence type="ECO:0000313" key="1">
    <source>
        <dbReference type="EMBL" id="QBD77490.1"/>
    </source>
</evidence>
<keyword evidence="2" id="KW-1185">Reference proteome</keyword>
<reference evidence="1 2" key="1">
    <citation type="submission" date="2019-01" db="EMBL/GenBank/DDBJ databases">
        <title>Ktedonosporobacter rubrisoli SCAWS-G2.</title>
        <authorList>
            <person name="Huang Y."/>
            <person name="Yan B."/>
        </authorList>
    </citation>
    <scope>NUCLEOTIDE SEQUENCE [LARGE SCALE GENOMIC DNA]</scope>
    <source>
        <strain evidence="1 2">SCAWS-G2</strain>
    </source>
</reference>
<protein>
    <submittedName>
        <fullName evidence="1">Uncharacterized protein</fullName>
    </submittedName>
</protein>
<sequence>MRLKVARARLRTIVERAAADAMYKKQLQDRPVELLIKEGLPYDVIEDFLREVGWQAEVTGYLQPECANTCALTKIETYPTLFLSFDHSQ</sequence>
<proteinExistence type="predicted"/>
<gene>
    <name evidence="1" type="ORF">EPA93_16425</name>
</gene>
<organism evidence="1 2">
    <name type="scientific">Ktedonosporobacter rubrisoli</name>
    <dbReference type="NCBI Taxonomy" id="2509675"/>
    <lineage>
        <taxon>Bacteria</taxon>
        <taxon>Bacillati</taxon>
        <taxon>Chloroflexota</taxon>
        <taxon>Ktedonobacteria</taxon>
        <taxon>Ktedonobacterales</taxon>
        <taxon>Ktedonosporobacteraceae</taxon>
        <taxon>Ktedonosporobacter</taxon>
    </lineage>
</organism>
<dbReference type="OrthoDB" id="9895904at2"/>
<evidence type="ECO:0000313" key="2">
    <source>
        <dbReference type="Proteomes" id="UP000290365"/>
    </source>
</evidence>
<dbReference type="EMBL" id="CP035758">
    <property type="protein sequence ID" value="QBD77490.1"/>
    <property type="molecule type" value="Genomic_DNA"/>
</dbReference>